<dbReference type="Proteomes" id="UP000238365">
    <property type="component" value="Chromosome"/>
</dbReference>
<dbReference type="EMBL" id="CP026377">
    <property type="protein sequence ID" value="AUX92173.1"/>
    <property type="molecule type" value="Genomic_DNA"/>
</dbReference>
<evidence type="ECO:0000259" key="1">
    <source>
        <dbReference type="Pfam" id="PF01965"/>
    </source>
</evidence>
<dbReference type="CDD" id="cd03139">
    <property type="entry name" value="GATase1_PfpI_2"/>
    <property type="match status" value="1"/>
</dbReference>
<proteinExistence type="predicted"/>
<dbReference type="GO" id="GO:0006355">
    <property type="term" value="P:regulation of DNA-templated transcription"/>
    <property type="evidence" value="ECO:0007669"/>
    <property type="project" value="TreeGrafter"/>
</dbReference>
<dbReference type="InterPro" id="IPR029062">
    <property type="entry name" value="Class_I_gatase-like"/>
</dbReference>
<evidence type="ECO:0000313" key="2">
    <source>
        <dbReference type="EMBL" id="AUX92173.1"/>
    </source>
</evidence>
<dbReference type="RefSeq" id="WP_104956073.1">
    <property type="nucleotide sequence ID" value="NZ_CP026377.1"/>
</dbReference>
<dbReference type="KEGG" id="pgz:C2E15_03040"/>
<sequence length="206" mass="22595">MPVNVAIYLFDNVEVLDFAGPYEVFTCASRVHHGDSPLFTVFTVGESLKPVHARAGLKIDPDFSSDNHPAIDCLIIPGGVVTAELEKANVIEWIQQQALKTTLTASVCTGAFLLAKAGLLTGKSATTHWEDIDDLRAMFPQVAVKQGVRWVDEGAIVSSAGISAGIDMSLHLVERLTDRRLAERTARQLDFDWTENKKMRPQAHLI</sequence>
<reference evidence="2 3" key="1">
    <citation type="submission" date="2018-01" db="EMBL/GenBank/DDBJ databases">
        <title>Complete and assembled Genome of Pantoea gaviniae DSM22758T.</title>
        <authorList>
            <person name="Stevens M.J.A."/>
            <person name="Zurfluh K."/>
            <person name="Stephan R."/>
        </authorList>
    </citation>
    <scope>NUCLEOTIDE SEQUENCE [LARGE SCALE GENOMIC DNA]</scope>
    <source>
        <strain evidence="2 3">DSM 22758</strain>
    </source>
</reference>
<feature type="domain" description="DJ-1/PfpI" evidence="1">
    <location>
        <begin position="4"/>
        <end position="174"/>
    </location>
</feature>
<dbReference type="PANTHER" id="PTHR43130:SF14">
    <property type="entry name" value="DJ-1_PFPI DOMAIN-CONTAINING PROTEIN"/>
    <property type="match status" value="1"/>
</dbReference>
<dbReference type="Gene3D" id="3.40.50.880">
    <property type="match status" value="1"/>
</dbReference>
<dbReference type="InterPro" id="IPR002818">
    <property type="entry name" value="DJ-1/PfpI"/>
</dbReference>
<gene>
    <name evidence="2" type="ORF">C2E15_03040</name>
</gene>
<dbReference type="PANTHER" id="PTHR43130">
    <property type="entry name" value="ARAC-FAMILY TRANSCRIPTIONAL REGULATOR"/>
    <property type="match status" value="1"/>
</dbReference>
<evidence type="ECO:0000313" key="3">
    <source>
        <dbReference type="Proteomes" id="UP000238365"/>
    </source>
</evidence>
<dbReference type="OrthoDB" id="9803764at2"/>
<accession>A0A1X1E1N9</accession>
<dbReference type="AlphaFoldDB" id="A0A1X1E1N9"/>
<dbReference type="Pfam" id="PF01965">
    <property type="entry name" value="DJ-1_PfpI"/>
    <property type="match status" value="1"/>
</dbReference>
<dbReference type="InterPro" id="IPR052158">
    <property type="entry name" value="INH-QAR"/>
</dbReference>
<name>A0A1X1E1N9_9GAMM</name>
<protein>
    <submittedName>
        <fullName evidence="2">Thiamine biosynthesis protein ThiJ</fullName>
    </submittedName>
</protein>
<dbReference type="SUPFAM" id="SSF52317">
    <property type="entry name" value="Class I glutamine amidotransferase-like"/>
    <property type="match status" value="1"/>
</dbReference>
<keyword evidence="3" id="KW-1185">Reference proteome</keyword>
<organism evidence="2 3">
    <name type="scientific">Mixta gaviniae</name>
    <dbReference type="NCBI Taxonomy" id="665914"/>
    <lineage>
        <taxon>Bacteria</taxon>
        <taxon>Pseudomonadati</taxon>
        <taxon>Pseudomonadota</taxon>
        <taxon>Gammaproteobacteria</taxon>
        <taxon>Enterobacterales</taxon>
        <taxon>Erwiniaceae</taxon>
        <taxon>Mixta</taxon>
    </lineage>
</organism>